<sequence>MAERNPCGGEDLTDEDEEEEELDPRVQDELEKLNAAAISINHIEAELDEARAVFRQTMAAATYHLNDQAKKLGKCIEKARPFYDVLREMRKAHSQLQKATLQYEKASSRHVCARKTVHEAEQRVFCGGEKRAFDAALQEILNQATIEVNEAENQKKESWVTHQKMYKSYQEVDQKARTMQSKLKKFIEKAKPYFTQKVSFDRHLWQLKLRVDWIQKGLGEAKVNYSKCLRSLEVISDDIHQKRKHKKTLPLLANLQEREAGVGADSEDEASLEQSQLDLDLDCNSSLSELDGIAAENLPDLPTLTGRVLTDAKEPSDVNASTEGAAVERGNVDLGSISREALERSVSGAESNESVDSDSLASLARSGSFKREVYGCEQDEDEVEECNIASKESPREEYEETTELTEKLDRNITLTSESDWSESISDTPVGDSSSVQQEKSTQGSNFSEEILVQEQTETKNLDAIDSCVASIQEAAVEGTRKRDSEASFDVDNTDDKHGLSSECESSPANDDAVEVNLKDAPTVLSSEVLAGNGADQSVFKATIGLLMNKGRDKVAEILKDGDVTDRKFHSFIVRELDDIKSKLDGLSRKDLGASISFFEEGIALLYEVFDKARFTSECVDGGVTAQAACDEALSLVEGISRVMATILQTVDNPADAVAPCRVCVKELNCLPAVQNSFRIQLKTGIQAVRSLFNQEERRKIISGVCHVNRVIYDVTLTVGKDENFLMWPHVTECNKVDPLRDERVLKVLLHQGMEHCSLLRSFGQEVTLSYGKLKRPMCITTNSKGDFIIGEPDGTCLKVFDSSGKGPRQFNLTSGDVNTKLSIYDVATDVKDSLFVLTRFLKSESEECFWVFVIPDLTQVFRRYRFLLRKSDQDDGYQRLSVNGTRGILTLRGKRSVEEYNVDNGEFVRSFGEGIMKGACDITVANDDQVLVLDRDDFSVHVFSRQGDHLNKFKLHGANGYNHPKIAFHLAGGHVVVADSGKESYLLHVELFTKDGELLHSAQIRYKEITPFCWCCSNS</sequence>
<dbReference type="OrthoDB" id="446789at2759"/>
<dbReference type="SUPFAM" id="SSF101898">
    <property type="entry name" value="NHL repeat"/>
    <property type="match status" value="1"/>
</dbReference>
<evidence type="ECO:0000313" key="5">
    <source>
        <dbReference type="EMBL" id="PFX27470.1"/>
    </source>
</evidence>
<evidence type="ECO:0000256" key="1">
    <source>
        <dbReference type="ARBA" id="ARBA00007796"/>
    </source>
</evidence>
<dbReference type="Proteomes" id="UP000225706">
    <property type="component" value="Unassembled WGS sequence"/>
</dbReference>
<accession>A0A2B4SF81</accession>
<evidence type="ECO:0000313" key="6">
    <source>
        <dbReference type="Proteomes" id="UP000225706"/>
    </source>
</evidence>
<organism evidence="5 6">
    <name type="scientific">Stylophora pistillata</name>
    <name type="common">Smooth cauliflower coral</name>
    <dbReference type="NCBI Taxonomy" id="50429"/>
    <lineage>
        <taxon>Eukaryota</taxon>
        <taxon>Metazoa</taxon>
        <taxon>Cnidaria</taxon>
        <taxon>Anthozoa</taxon>
        <taxon>Hexacorallia</taxon>
        <taxon>Scleractinia</taxon>
        <taxon>Astrocoeniina</taxon>
        <taxon>Pocilloporidae</taxon>
        <taxon>Stylophora</taxon>
    </lineage>
</organism>
<proteinExistence type="inferred from homology"/>
<evidence type="ECO:0000256" key="2">
    <source>
        <dbReference type="ARBA" id="ARBA00023054"/>
    </source>
</evidence>
<feature type="region of interest" description="Disordered" evidence="4">
    <location>
        <begin position="475"/>
        <end position="510"/>
    </location>
</feature>
<dbReference type="EMBL" id="LSMT01000102">
    <property type="protein sequence ID" value="PFX27470.1"/>
    <property type="molecule type" value="Genomic_DNA"/>
</dbReference>
<feature type="coiled-coil region" evidence="3">
    <location>
        <begin position="134"/>
        <end position="189"/>
    </location>
</feature>
<dbReference type="STRING" id="50429.A0A2B4SF81"/>
<evidence type="ECO:0000256" key="4">
    <source>
        <dbReference type="SAM" id="MobiDB-lite"/>
    </source>
</evidence>
<feature type="region of interest" description="Disordered" evidence="4">
    <location>
        <begin position="1"/>
        <end position="25"/>
    </location>
</feature>
<comment type="caution">
    <text evidence="5">The sequence shown here is derived from an EMBL/GenBank/DDBJ whole genome shotgun (WGS) entry which is preliminary data.</text>
</comment>
<dbReference type="Gene3D" id="2.120.10.30">
    <property type="entry name" value="TolB, C-terminal domain"/>
    <property type="match status" value="1"/>
</dbReference>
<dbReference type="PANTHER" id="PTHR19423">
    <property type="entry name" value="SH3 DOMAIN-BINDING PROTEIN 5"/>
    <property type="match status" value="1"/>
</dbReference>
<gene>
    <name evidence="5" type="primary">Sh3bp5l</name>
    <name evidence="5" type="ORF">AWC38_SpisGene7807</name>
</gene>
<evidence type="ECO:0000256" key="3">
    <source>
        <dbReference type="SAM" id="Coils"/>
    </source>
</evidence>
<name>A0A2B4SF81_STYPI</name>
<dbReference type="PANTHER" id="PTHR19423:SF1">
    <property type="entry name" value="SH3 DOMAIN-BINDING PROTEIN 5"/>
    <property type="match status" value="1"/>
</dbReference>
<dbReference type="GO" id="GO:0004860">
    <property type="term" value="F:protein kinase inhibitor activity"/>
    <property type="evidence" value="ECO:0007669"/>
    <property type="project" value="TreeGrafter"/>
</dbReference>
<feature type="region of interest" description="Disordered" evidence="4">
    <location>
        <begin position="312"/>
        <end position="332"/>
    </location>
</feature>
<protein>
    <submittedName>
        <fullName evidence="5">SH3 domain-binding protein 5-like</fullName>
    </submittedName>
</protein>
<feature type="region of interest" description="Disordered" evidence="4">
    <location>
        <begin position="387"/>
        <end position="448"/>
    </location>
</feature>
<dbReference type="Pfam" id="PF05276">
    <property type="entry name" value="SH3BP5"/>
    <property type="match status" value="1"/>
</dbReference>
<feature type="compositionally biased region" description="Polar residues" evidence="4">
    <location>
        <begin position="412"/>
        <end position="447"/>
    </location>
</feature>
<dbReference type="InterPro" id="IPR007940">
    <property type="entry name" value="SH3BP5"/>
</dbReference>
<dbReference type="AlphaFoldDB" id="A0A2B4SF81"/>
<reference evidence="6" key="1">
    <citation type="journal article" date="2017" name="bioRxiv">
        <title>Comparative analysis of the genomes of Stylophora pistillata and Acropora digitifera provides evidence for extensive differences between species of corals.</title>
        <authorList>
            <person name="Voolstra C.R."/>
            <person name="Li Y."/>
            <person name="Liew Y.J."/>
            <person name="Baumgarten S."/>
            <person name="Zoccola D."/>
            <person name="Flot J.-F."/>
            <person name="Tambutte S."/>
            <person name="Allemand D."/>
            <person name="Aranda M."/>
        </authorList>
    </citation>
    <scope>NUCLEOTIDE SEQUENCE [LARGE SCALE GENOMIC DNA]</scope>
</reference>
<keyword evidence="6" id="KW-1185">Reference proteome</keyword>
<feature type="compositionally biased region" description="Acidic residues" evidence="4">
    <location>
        <begin position="11"/>
        <end position="22"/>
    </location>
</feature>
<dbReference type="InterPro" id="IPR011042">
    <property type="entry name" value="6-blade_b-propeller_TolB-like"/>
</dbReference>
<keyword evidence="2 3" id="KW-0175">Coiled coil</keyword>
<dbReference type="GO" id="GO:0005737">
    <property type="term" value="C:cytoplasm"/>
    <property type="evidence" value="ECO:0007669"/>
    <property type="project" value="TreeGrafter"/>
</dbReference>
<comment type="similarity">
    <text evidence="1">Belongs to the SH3BP5 family.</text>
</comment>
<dbReference type="GO" id="GO:0035556">
    <property type="term" value="P:intracellular signal transduction"/>
    <property type="evidence" value="ECO:0007669"/>
    <property type="project" value="InterPro"/>
</dbReference>